<evidence type="ECO:0000256" key="4">
    <source>
        <dbReference type="ARBA" id="ARBA00022679"/>
    </source>
</evidence>
<evidence type="ECO:0000256" key="8">
    <source>
        <dbReference type="ARBA" id="ARBA00023027"/>
    </source>
</evidence>
<dbReference type="EMBL" id="VMHE01000001">
    <property type="protein sequence ID" value="TSJ67773.1"/>
    <property type="molecule type" value="Genomic_DNA"/>
</dbReference>
<dbReference type="GO" id="GO:0004515">
    <property type="term" value="F:nicotinate-nucleotide adenylyltransferase activity"/>
    <property type="evidence" value="ECO:0007669"/>
    <property type="project" value="UniProtKB-UniRule"/>
</dbReference>
<dbReference type="AlphaFoldDB" id="A0A556PTR7"/>
<dbReference type="PANTHER" id="PTHR39321">
    <property type="entry name" value="NICOTINATE-NUCLEOTIDE ADENYLYLTRANSFERASE-RELATED"/>
    <property type="match status" value="1"/>
</dbReference>
<dbReference type="GO" id="GO:0009435">
    <property type="term" value="P:NAD+ biosynthetic process"/>
    <property type="evidence" value="ECO:0007669"/>
    <property type="project" value="UniProtKB-UniRule"/>
</dbReference>
<keyword evidence="6 10" id="KW-0547">Nucleotide-binding</keyword>
<evidence type="ECO:0000256" key="1">
    <source>
        <dbReference type="ARBA" id="ARBA00002324"/>
    </source>
</evidence>
<evidence type="ECO:0000256" key="3">
    <source>
        <dbReference type="ARBA" id="ARBA00022642"/>
    </source>
</evidence>
<evidence type="ECO:0000259" key="11">
    <source>
        <dbReference type="Pfam" id="PF01467"/>
    </source>
</evidence>
<sequence length="186" mass="21811">MKVGLFGGTFDPPHLGHFEIGKTVREKLDLDEVWFIPTYEPPHKDNATASPNDRLRMLERMIDGEEGLHISTIEFEREGRSYTIDTVKALRKLHPEVQFYFIIGGDQIAYLPNWYKIEELKDLVQFVGVRREGYSYNIPAQIRMVEIPDLPYSSTSIREGLQRNEPVEGLQENVERYIRENHLYER</sequence>
<dbReference type="RefSeq" id="WP_144087532.1">
    <property type="nucleotide sequence ID" value="NZ_VMHE01000001.1"/>
</dbReference>
<dbReference type="Proteomes" id="UP000316425">
    <property type="component" value="Unassembled WGS sequence"/>
</dbReference>
<keyword evidence="8 10" id="KW-0520">NAD</keyword>
<feature type="domain" description="Cytidyltransferase-like" evidence="11">
    <location>
        <begin position="5"/>
        <end position="159"/>
    </location>
</feature>
<evidence type="ECO:0000256" key="10">
    <source>
        <dbReference type="HAMAP-Rule" id="MF_00244"/>
    </source>
</evidence>
<evidence type="ECO:0000256" key="5">
    <source>
        <dbReference type="ARBA" id="ARBA00022695"/>
    </source>
</evidence>
<dbReference type="InterPro" id="IPR005248">
    <property type="entry name" value="NadD/NMNAT"/>
</dbReference>
<protein>
    <recommendedName>
        <fullName evidence="10">Probable nicotinate-nucleotide adenylyltransferase</fullName>
        <ecNumber evidence="10">2.7.7.18</ecNumber>
    </recommendedName>
    <alternativeName>
        <fullName evidence="10">Deamido-NAD(+) diphosphorylase</fullName>
    </alternativeName>
    <alternativeName>
        <fullName evidence="10">Deamido-NAD(+) pyrophosphorylase</fullName>
    </alternativeName>
    <alternativeName>
        <fullName evidence="10">Nicotinate mononucleotide adenylyltransferase</fullName>
        <shortName evidence="10">NaMN adenylyltransferase</shortName>
    </alternativeName>
</protein>
<comment type="function">
    <text evidence="1 10">Catalyzes the reversible adenylation of nicotinate mononucleotide (NaMN) to nicotinic acid adenine dinucleotide (NaAD).</text>
</comment>
<evidence type="ECO:0000256" key="6">
    <source>
        <dbReference type="ARBA" id="ARBA00022741"/>
    </source>
</evidence>
<dbReference type="InterPro" id="IPR014729">
    <property type="entry name" value="Rossmann-like_a/b/a_fold"/>
</dbReference>
<dbReference type="Pfam" id="PF01467">
    <property type="entry name" value="CTP_transf_like"/>
    <property type="match status" value="1"/>
</dbReference>
<gene>
    <name evidence="10" type="primary">nadD</name>
    <name evidence="12" type="ORF">FPQ13_01525</name>
</gene>
<comment type="pathway">
    <text evidence="2 10">Cofactor biosynthesis; NAD(+) biosynthesis; deamido-NAD(+) from nicotinate D-ribonucleotide: step 1/1.</text>
</comment>
<comment type="similarity">
    <text evidence="10">Belongs to the NadD family.</text>
</comment>
<dbReference type="Gene3D" id="3.40.50.620">
    <property type="entry name" value="HUPs"/>
    <property type="match status" value="1"/>
</dbReference>
<evidence type="ECO:0000256" key="7">
    <source>
        <dbReference type="ARBA" id="ARBA00022840"/>
    </source>
</evidence>
<dbReference type="NCBIfam" id="TIGR00482">
    <property type="entry name" value="nicotinate (nicotinamide) nucleotide adenylyltransferase"/>
    <property type="match status" value="1"/>
</dbReference>
<dbReference type="SUPFAM" id="SSF52374">
    <property type="entry name" value="Nucleotidylyl transferase"/>
    <property type="match status" value="1"/>
</dbReference>
<keyword evidence="13" id="KW-1185">Reference proteome</keyword>
<dbReference type="NCBIfam" id="NF000840">
    <property type="entry name" value="PRK00071.1-3"/>
    <property type="match status" value="1"/>
</dbReference>
<keyword evidence="3 10" id="KW-0662">Pyridine nucleotide biosynthesis</keyword>
<dbReference type="NCBIfam" id="NF000841">
    <property type="entry name" value="PRK00071.1-4"/>
    <property type="match status" value="1"/>
</dbReference>
<reference evidence="12 13" key="1">
    <citation type="submission" date="2019-07" db="EMBL/GenBank/DDBJ databases">
        <title>Allobacillus sp. nov. SKP isolated from shrimp paste of Euphausiacea.</title>
        <authorList>
            <person name="Kanchanasin P."/>
            <person name="Tanasupawat S."/>
            <person name="Shi W."/>
            <person name="Wu L."/>
            <person name="Ma J."/>
        </authorList>
    </citation>
    <scope>NUCLEOTIDE SEQUENCE [LARGE SCALE GENOMIC DNA]</scope>
    <source>
        <strain evidence="12 13">SKP4-8</strain>
    </source>
</reference>
<name>A0A556PTR7_9BACI</name>
<comment type="caution">
    <text evidence="12">The sequence shown here is derived from an EMBL/GenBank/DDBJ whole genome shotgun (WGS) entry which is preliminary data.</text>
</comment>
<dbReference type="CDD" id="cd02165">
    <property type="entry name" value="NMNAT"/>
    <property type="match status" value="1"/>
</dbReference>
<comment type="catalytic activity">
    <reaction evidence="9 10">
        <text>nicotinate beta-D-ribonucleotide + ATP + H(+) = deamido-NAD(+) + diphosphate</text>
        <dbReference type="Rhea" id="RHEA:22860"/>
        <dbReference type="ChEBI" id="CHEBI:15378"/>
        <dbReference type="ChEBI" id="CHEBI:30616"/>
        <dbReference type="ChEBI" id="CHEBI:33019"/>
        <dbReference type="ChEBI" id="CHEBI:57502"/>
        <dbReference type="ChEBI" id="CHEBI:58437"/>
        <dbReference type="EC" id="2.7.7.18"/>
    </reaction>
</comment>
<evidence type="ECO:0000256" key="9">
    <source>
        <dbReference type="ARBA" id="ARBA00048721"/>
    </source>
</evidence>
<organism evidence="12 13">
    <name type="scientific">Allobacillus salarius</name>
    <dbReference type="NCBI Taxonomy" id="1955272"/>
    <lineage>
        <taxon>Bacteria</taxon>
        <taxon>Bacillati</taxon>
        <taxon>Bacillota</taxon>
        <taxon>Bacilli</taxon>
        <taxon>Bacillales</taxon>
        <taxon>Bacillaceae</taxon>
        <taxon>Allobacillus</taxon>
    </lineage>
</organism>
<dbReference type="InterPro" id="IPR004821">
    <property type="entry name" value="Cyt_trans-like"/>
</dbReference>
<keyword evidence="5 10" id="KW-0548">Nucleotidyltransferase</keyword>
<dbReference type="EC" id="2.7.7.18" evidence="10"/>
<keyword evidence="7 10" id="KW-0067">ATP-binding</keyword>
<dbReference type="GO" id="GO:0005524">
    <property type="term" value="F:ATP binding"/>
    <property type="evidence" value="ECO:0007669"/>
    <property type="project" value="UniProtKB-KW"/>
</dbReference>
<dbReference type="OrthoDB" id="5295945at2"/>
<evidence type="ECO:0000313" key="13">
    <source>
        <dbReference type="Proteomes" id="UP000316425"/>
    </source>
</evidence>
<dbReference type="NCBIfam" id="TIGR00125">
    <property type="entry name" value="cyt_tran_rel"/>
    <property type="match status" value="1"/>
</dbReference>
<keyword evidence="4 10" id="KW-0808">Transferase</keyword>
<evidence type="ECO:0000256" key="2">
    <source>
        <dbReference type="ARBA" id="ARBA00005019"/>
    </source>
</evidence>
<dbReference type="PANTHER" id="PTHR39321:SF3">
    <property type="entry name" value="PHOSPHOPANTETHEINE ADENYLYLTRANSFERASE"/>
    <property type="match status" value="1"/>
</dbReference>
<accession>A0A556PTR7</accession>
<dbReference type="UniPathway" id="UPA00253">
    <property type="reaction ID" value="UER00332"/>
</dbReference>
<proteinExistence type="inferred from homology"/>
<dbReference type="HAMAP" id="MF_00244">
    <property type="entry name" value="NaMN_adenylyltr"/>
    <property type="match status" value="1"/>
</dbReference>
<evidence type="ECO:0000313" key="12">
    <source>
        <dbReference type="EMBL" id="TSJ67773.1"/>
    </source>
</evidence>